<dbReference type="Pfam" id="PF12722">
    <property type="entry name" value="Hid1"/>
    <property type="match status" value="1"/>
</dbReference>
<gene>
    <name evidence="3" type="ORF">D9757_008307</name>
</gene>
<dbReference type="PANTHER" id="PTHR21575:SF12">
    <property type="entry name" value="PROTEIN HID1"/>
    <property type="match status" value="1"/>
</dbReference>
<proteinExistence type="predicted"/>
<feature type="region of interest" description="Disordered" evidence="1">
    <location>
        <begin position="976"/>
        <end position="1007"/>
    </location>
</feature>
<keyword evidence="4" id="KW-1185">Reference proteome</keyword>
<dbReference type="GO" id="GO:0016020">
    <property type="term" value="C:membrane"/>
    <property type="evidence" value="ECO:0007669"/>
    <property type="project" value="TreeGrafter"/>
</dbReference>
<accession>A0A8H5H4G9</accession>
<evidence type="ECO:0000256" key="1">
    <source>
        <dbReference type="SAM" id="MobiDB-lite"/>
    </source>
</evidence>
<dbReference type="InterPro" id="IPR026705">
    <property type="entry name" value="Hid-1/Ecm30"/>
</dbReference>
<dbReference type="Proteomes" id="UP000518752">
    <property type="component" value="Unassembled WGS sequence"/>
</dbReference>
<reference evidence="3 4" key="1">
    <citation type="journal article" date="2020" name="ISME J.">
        <title>Uncovering the hidden diversity of litter-decomposition mechanisms in mushroom-forming fungi.</title>
        <authorList>
            <person name="Floudas D."/>
            <person name="Bentzer J."/>
            <person name="Ahren D."/>
            <person name="Johansson T."/>
            <person name="Persson P."/>
            <person name="Tunlid A."/>
        </authorList>
    </citation>
    <scope>NUCLEOTIDE SEQUENCE [LARGE SCALE GENOMIC DNA]</scope>
    <source>
        <strain evidence="3 4">CBS 406.79</strain>
    </source>
</reference>
<dbReference type="Gene3D" id="3.30.300.30">
    <property type="match status" value="1"/>
</dbReference>
<dbReference type="EMBL" id="JAACJN010000090">
    <property type="protein sequence ID" value="KAF5376543.1"/>
    <property type="molecule type" value="Genomic_DNA"/>
</dbReference>
<feature type="compositionally biased region" description="Basic and acidic residues" evidence="1">
    <location>
        <begin position="917"/>
        <end position="926"/>
    </location>
</feature>
<dbReference type="SUPFAM" id="SSF49503">
    <property type="entry name" value="Cupredoxins"/>
    <property type="match status" value="1"/>
</dbReference>
<dbReference type="Gene3D" id="2.60.40.420">
    <property type="entry name" value="Cupredoxins - blue copper proteins"/>
    <property type="match status" value="1"/>
</dbReference>
<dbReference type="Gene3D" id="3.40.50.12780">
    <property type="entry name" value="N-terminal domain of ligase-like"/>
    <property type="match status" value="1"/>
</dbReference>
<dbReference type="InterPro" id="IPR045851">
    <property type="entry name" value="AMP-bd_C_sf"/>
</dbReference>
<protein>
    <recommendedName>
        <fullName evidence="2">AMP-dependent synthetase/ligase domain-containing protein</fullName>
    </recommendedName>
</protein>
<sequence length="1600" mass="173917">MCHAKFPPFKLKCPCQPNWDSHSYTSTAALAMIFAELACSLALATAVFAQYGPPPSSTSSSASAPASIPSAPPSTQNQINVDVAFNGQFVFNPNNFSAPIGTLVTFYFPGGDIPHSVTQSSFASPCTYLEANSTTQTGPGFDSALTNAVQFTINVTDNERIWFHCKQLLHCGMGMVGSINAPSNGSNTFDAFHSAALKIGGSEVAQNSGGPVIGGVHGVATATPAATATSSSGSSGSSGSSSPSSASAATLHSTFIIMFAKIPQRLTAPLGLFSDSEKLAFRSQPNGLQKLATVRNIPETDSYWDQFVILFDSASEVFSLITPNDIRRALLEAPENVATLVLVVCSRLFHLISDHTFPTPSASMSSLATSFIKAGSGISDRNTTKEVLNCLRVLTRVLPVVFENQTEEGSFEEDIFWKKEVDGFEEEASSEAEAPQFVIEDDDESSDEARASDPPPPVADKSKAKKLLPSLGERLFSSIIDLMFCCGFTLPIQIQKDHYKINYVIWERGIGSTTESGPSHQYDSNKTEVLRLLLVLLSRQIYTSAASLFVRPSTYTLYLVQKLARRDVLTILCSLLNTAMNSPHAQPITINSMAGKLPYNHLVFKGEDPRMNLVAICFEVLLALLDFQSGSARDVVIGSNEQQNSLPTARTNAFRYFLMKLHRTQDFQFILDGIYGIMEQQVMSMNNILPGARKSTPYVAENIIFFWKMVELNKRFRAFILDSDRGIDLIAYLLCYNLEIKDRPQQHGTCRALSYIIQTLSAEPAFGQRLTNPIKVSLPAKFSVSGTAADFLVNTIYSMVATTSGQLNSLYPALIIALSNCAPYFKNLGVTSSTRLVQLFASFSNPLFLLSDEGHPRLLFFMLDLFNSVILHHLSENPSLIHGILVAHKTFEDLGTFTLARGLREIRRVQLAKEDQAQKLGTDSKIKSGRVSSDDEITPGVGKNMLAKDGETHLSNQTQEPVPDEPVAAPELILSSSRESARNAAHPTSEKVKGKMKQRRSSSSLDAGSLERIAASGIGRNGFVPTPEWVTSWQQGPVYTPVVHQAFQKHAKQQPDVVAVEHGSFNQSITYQSLDAQSNRLAHRLRRQGIRPGSRVCILARRSVSLVVGILAALKSGAQYVPLDAMTIADETLAFVLEDSAPSMVLVMADYLERVSHSAVPVLCLEKSILEDELAQADSSEVEDLSSPSDGVYCIYTSGTTGRPKGVDVKHEGVMNVISGPPANVGMRPGLRVAQLLNIAFDMGAWEILGSLANGCTLCLRGNSFKEWVVVLKTVDIVISTPSILMRHNPQDYPNIQHVIVGGEPCPQSLADEWAAYTSFNNCCGPTEISICNTVQPHIAGYPLSIGTPIPNTNVYILSCDDDADALPIGQVGCMWVGAWGRTLEGDGLMYNTGDLGRWRLEDGQLDHLGRFDDQVKVKGFRVELDGVAAAMQASVLRAAVLLIDSELWGFVTPSTIDTALVREAVAKIQPNYAIPSHFFALDDFPNTRNGKVDKRALRTMVLNNIVPQDVPSLYSSGSSSPVSSDSEGIITPSTSRSSTLPSSNLHPDPLVLSEIVRSGADDLATLNENDLSPFSKNRRHIKRSGLLELRIDRRAIQGQ</sequence>
<dbReference type="GO" id="GO:0005797">
    <property type="term" value="C:Golgi medial cisterna"/>
    <property type="evidence" value="ECO:0007669"/>
    <property type="project" value="TreeGrafter"/>
</dbReference>
<feature type="region of interest" description="Disordered" evidence="1">
    <location>
        <begin position="428"/>
        <end position="462"/>
    </location>
</feature>
<dbReference type="PANTHER" id="PTHR21575">
    <property type="entry name" value="PROTEIN HID1"/>
    <property type="match status" value="1"/>
</dbReference>
<feature type="domain" description="AMP-dependent synthetase/ligase" evidence="2">
    <location>
        <begin position="1047"/>
        <end position="1378"/>
    </location>
</feature>
<dbReference type="Pfam" id="PF00501">
    <property type="entry name" value="AMP-binding"/>
    <property type="match status" value="1"/>
</dbReference>
<dbReference type="CDD" id="cd00920">
    <property type="entry name" value="Cupredoxin"/>
    <property type="match status" value="1"/>
</dbReference>
<evidence type="ECO:0000313" key="3">
    <source>
        <dbReference type="EMBL" id="KAF5376543.1"/>
    </source>
</evidence>
<organism evidence="3 4">
    <name type="scientific">Collybiopsis confluens</name>
    <dbReference type="NCBI Taxonomy" id="2823264"/>
    <lineage>
        <taxon>Eukaryota</taxon>
        <taxon>Fungi</taxon>
        <taxon>Dikarya</taxon>
        <taxon>Basidiomycota</taxon>
        <taxon>Agaricomycotina</taxon>
        <taxon>Agaricomycetes</taxon>
        <taxon>Agaricomycetidae</taxon>
        <taxon>Agaricales</taxon>
        <taxon>Marasmiineae</taxon>
        <taxon>Omphalotaceae</taxon>
        <taxon>Collybiopsis</taxon>
    </lineage>
</organism>
<evidence type="ECO:0000259" key="2">
    <source>
        <dbReference type="Pfam" id="PF00501"/>
    </source>
</evidence>
<dbReference type="OrthoDB" id="432953at2759"/>
<dbReference type="InterPro" id="IPR000873">
    <property type="entry name" value="AMP-dep_synth/lig_dom"/>
</dbReference>
<comment type="caution">
    <text evidence="3">The sequence shown here is derived from an EMBL/GenBank/DDBJ whole genome shotgun (WGS) entry which is preliminary data.</text>
</comment>
<feature type="region of interest" description="Disordered" evidence="1">
    <location>
        <begin position="1514"/>
        <end position="1546"/>
    </location>
</feature>
<evidence type="ECO:0000313" key="4">
    <source>
        <dbReference type="Proteomes" id="UP000518752"/>
    </source>
</evidence>
<dbReference type="GO" id="GO:0000138">
    <property type="term" value="C:Golgi trans cisterna"/>
    <property type="evidence" value="ECO:0007669"/>
    <property type="project" value="TreeGrafter"/>
</dbReference>
<feature type="compositionally biased region" description="Low complexity" evidence="1">
    <location>
        <begin position="1514"/>
        <end position="1544"/>
    </location>
</feature>
<dbReference type="InterPro" id="IPR008972">
    <property type="entry name" value="Cupredoxin"/>
</dbReference>
<dbReference type="InterPro" id="IPR042099">
    <property type="entry name" value="ANL_N_sf"/>
</dbReference>
<feature type="region of interest" description="Disordered" evidence="1">
    <location>
        <begin position="917"/>
        <end position="947"/>
    </location>
</feature>
<dbReference type="FunFam" id="3.40.50.980:FF:000001">
    <property type="entry name" value="Non-ribosomal peptide synthetase"/>
    <property type="match status" value="1"/>
</dbReference>
<name>A0A8H5H4G9_9AGAR</name>
<dbReference type="SUPFAM" id="SSF56801">
    <property type="entry name" value="Acetyl-CoA synthetase-like"/>
    <property type="match status" value="1"/>
</dbReference>